<feature type="transmembrane region" description="Helical" evidence="5">
    <location>
        <begin position="312"/>
        <end position="328"/>
    </location>
</feature>
<evidence type="ECO:0000256" key="2">
    <source>
        <dbReference type="ARBA" id="ARBA00022692"/>
    </source>
</evidence>
<organism evidence="6 7">
    <name type="scientific">Encephalitozoon intestinalis (strain ATCC 50506)</name>
    <name type="common">Microsporidian parasite</name>
    <name type="synonym">Septata intestinalis</name>
    <dbReference type="NCBI Taxonomy" id="876142"/>
    <lineage>
        <taxon>Eukaryota</taxon>
        <taxon>Fungi</taxon>
        <taxon>Fungi incertae sedis</taxon>
        <taxon>Microsporidia</taxon>
        <taxon>Unikaryonidae</taxon>
        <taxon>Encephalitozoon</taxon>
    </lineage>
</organism>
<dbReference type="InterPro" id="IPR002293">
    <property type="entry name" value="AA/rel_permease1"/>
</dbReference>
<evidence type="ECO:0000313" key="7">
    <source>
        <dbReference type="Proteomes" id="UP000002313"/>
    </source>
</evidence>
<dbReference type="KEGG" id="ein:Eint_061450"/>
<evidence type="ECO:0000256" key="5">
    <source>
        <dbReference type="SAM" id="Phobius"/>
    </source>
</evidence>
<keyword evidence="4 5" id="KW-0472">Membrane</keyword>
<feature type="transmembrane region" description="Helical" evidence="5">
    <location>
        <begin position="85"/>
        <end position="108"/>
    </location>
</feature>
<feature type="transmembrane region" description="Helical" evidence="5">
    <location>
        <begin position="12"/>
        <end position="31"/>
    </location>
</feature>
<protein>
    <submittedName>
        <fullName evidence="6">Methionine permease</fullName>
    </submittedName>
</protein>
<feature type="transmembrane region" description="Helical" evidence="5">
    <location>
        <begin position="145"/>
        <end position="168"/>
    </location>
</feature>
<accession>E0S7S1</accession>
<keyword evidence="7" id="KW-1185">Reference proteome</keyword>
<reference evidence="6 7" key="1">
    <citation type="journal article" date="2010" name="Nat. Commun.">
        <title>The complete sequence of the smallest known nuclear genome from the microsporidian Encephalitozoon intestinalis.</title>
        <authorList>
            <person name="Corradi N."/>
            <person name="Pombert J.-F."/>
            <person name="Farinelli L."/>
            <person name="Didier E.S."/>
            <person name="Keeling P.J."/>
        </authorList>
    </citation>
    <scope>NUCLEOTIDE SEQUENCE [LARGE SCALE GENOMIC DNA]</scope>
    <source>
        <strain evidence="6 7">ATCC 50506</strain>
    </source>
</reference>
<keyword evidence="3 5" id="KW-1133">Transmembrane helix</keyword>
<feature type="transmembrane region" description="Helical" evidence="5">
    <location>
        <begin position="340"/>
        <end position="358"/>
    </location>
</feature>
<dbReference type="InterPro" id="IPR050598">
    <property type="entry name" value="AminoAcid_Transporter"/>
</dbReference>
<proteinExistence type="predicted"/>
<name>E0S7S1_ENCIT</name>
<dbReference type="Proteomes" id="UP000002313">
    <property type="component" value="Chromosome VI"/>
</dbReference>
<dbReference type="GO" id="GO:0015179">
    <property type="term" value="F:L-amino acid transmembrane transporter activity"/>
    <property type="evidence" value="ECO:0007669"/>
    <property type="project" value="TreeGrafter"/>
</dbReference>
<keyword evidence="2 5" id="KW-0812">Transmembrane</keyword>
<dbReference type="Gene3D" id="1.20.1740.10">
    <property type="entry name" value="Amino acid/polyamine transporter I"/>
    <property type="match status" value="1"/>
</dbReference>
<feature type="transmembrane region" description="Helical" evidence="5">
    <location>
        <begin position="230"/>
        <end position="250"/>
    </location>
</feature>
<dbReference type="EMBL" id="CP001947">
    <property type="protein sequence ID" value="ADM11750.1"/>
    <property type="molecule type" value="Genomic_DNA"/>
</dbReference>
<evidence type="ECO:0000256" key="4">
    <source>
        <dbReference type="ARBA" id="ARBA00023136"/>
    </source>
</evidence>
<dbReference type="OrthoDB" id="2190245at2759"/>
<dbReference type="RefSeq" id="XP_003073110.1">
    <property type="nucleotide sequence ID" value="XM_003073064.1"/>
</dbReference>
<dbReference type="GO" id="GO:0016020">
    <property type="term" value="C:membrane"/>
    <property type="evidence" value="ECO:0007669"/>
    <property type="project" value="UniProtKB-SubCell"/>
</dbReference>
<dbReference type="VEuPathDB" id="MicrosporidiaDB:Eint_061450"/>
<comment type="subcellular location">
    <subcellularLocation>
        <location evidence="1">Membrane</location>
        <topology evidence="1">Multi-pass membrane protein</topology>
    </subcellularLocation>
</comment>
<gene>
    <name evidence="6" type="ORF">Eint_061450</name>
</gene>
<feature type="transmembrane region" description="Helical" evidence="5">
    <location>
        <begin position="43"/>
        <end position="65"/>
    </location>
</feature>
<dbReference type="PIRSF" id="PIRSF006060">
    <property type="entry name" value="AA_transporter"/>
    <property type="match status" value="1"/>
</dbReference>
<reference evidence="6 7" key="2">
    <citation type="journal article" date="2012" name="Proc. Natl. Acad. Sci. U.S.A.">
        <title>Gain and loss of multiple functionally related, horizontally transferred genes in the reduced genomes of two microsporidian parasites.</title>
        <authorList>
            <person name="Pombert J.-F."/>
            <person name="Selman M."/>
            <person name="Burki F."/>
            <person name="Bardell F.T."/>
            <person name="Farinelli L."/>
            <person name="Solter L.F."/>
            <person name="Whitman D.W."/>
            <person name="Weiss L.M."/>
            <person name="Corradi N."/>
            <person name="Keeling P.J."/>
        </authorList>
    </citation>
    <scope>NUCLEOTIDE SEQUENCE [LARGE SCALE GENOMIC DNA]</scope>
    <source>
        <strain evidence="6 7">ATCC 50506</strain>
    </source>
</reference>
<sequence>MKKKIKTFDLMFLSICNMVGIGVFSMAHYILSQTGTCVSSILLIVASAVIATVFGLCYAELGATYPYPGGDLNYLGRAYSKHVGTIYSMVSILLILPLSCAVMSIKIYECFEDDIGRDCCIGVVLALCTIFLSFGGRLVTWTMRALFFLKVATVVSLLGISLVSFTVIKNSANPAILDERNNTVEIDSTSIVQGLCFTQFSFDGWNCGNYIANRIHNPAKTFPRAIVGSIWAVAFIYILISLSMMCVVPYDHIIGSVFFIDEYFKAVGIPVTPRILSVIVTLIPTFGSLICSFIVGSGIIESLIPEKFNKKTEVMSLIAFSFIVFGFAKLESITWMVNKIAFGISLFYSLSCIGLVLLKLKYPSEERPFNLPLSVPLFASLMGISICSYIICCS</sequence>
<feature type="transmembrane region" description="Helical" evidence="5">
    <location>
        <begin position="120"/>
        <end position="139"/>
    </location>
</feature>
<dbReference type="PANTHER" id="PTHR11785">
    <property type="entry name" value="AMINO ACID TRANSPORTER"/>
    <property type="match status" value="1"/>
</dbReference>
<evidence type="ECO:0000256" key="1">
    <source>
        <dbReference type="ARBA" id="ARBA00004141"/>
    </source>
</evidence>
<dbReference type="Pfam" id="PF13520">
    <property type="entry name" value="AA_permease_2"/>
    <property type="match status" value="1"/>
</dbReference>
<dbReference type="AlphaFoldDB" id="E0S7S1"/>
<feature type="transmembrane region" description="Helical" evidence="5">
    <location>
        <begin position="370"/>
        <end position="391"/>
    </location>
</feature>
<feature type="transmembrane region" description="Helical" evidence="5">
    <location>
        <begin position="275"/>
        <end position="300"/>
    </location>
</feature>
<evidence type="ECO:0000313" key="6">
    <source>
        <dbReference type="EMBL" id="ADM11750.1"/>
    </source>
</evidence>
<evidence type="ECO:0000256" key="3">
    <source>
        <dbReference type="ARBA" id="ARBA00022989"/>
    </source>
</evidence>
<dbReference type="PANTHER" id="PTHR11785:SF512">
    <property type="entry name" value="SOBREMESA, ISOFORM B"/>
    <property type="match status" value="1"/>
</dbReference>
<dbReference type="GeneID" id="9697926"/>
<dbReference type="HOGENOM" id="CLU_007946_3_0_1"/>